<dbReference type="Proteomes" id="UP000000663">
    <property type="component" value="Chromosome"/>
</dbReference>
<keyword evidence="4" id="KW-0863">Zinc-finger</keyword>
<dbReference type="InterPro" id="IPR002674">
    <property type="entry name" value="Ribosomal_eL43"/>
</dbReference>
<dbReference type="HAMAP" id="MF_00327">
    <property type="entry name" value="Ribosomal_eL43"/>
    <property type="match status" value="1"/>
</dbReference>
<name>Q0W2Y6_METAR</name>
<keyword evidence="2 4" id="KW-0689">Ribosomal protein</keyword>
<dbReference type="InterPro" id="IPR011331">
    <property type="entry name" value="Ribosomal_eL37/eL43"/>
</dbReference>
<comment type="function">
    <text evidence="4">Binds to the 23S rRNA.</text>
</comment>
<keyword evidence="4" id="KW-0479">Metal-binding</keyword>
<evidence type="ECO:0000256" key="3">
    <source>
        <dbReference type="ARBA" id="ARBA00023274"/>
    </source>
</evidence>
<feature type="zinc finger region" description="C4-type" evidence="4">
    <location>
        <begin position="42"/>
        <end position="63"/>
    </location>
</feature>
<dbReference type="GO" id="GO:0070180">
    <property type="term" value="F:large ribosomal subunit rRNA binding"/>
    <property type="evidence" value="ECO:0007669"/>
    <property type="project" value="UniProtKB-UniRule"/>
</dbReference>
<comment type="similarity">
    <text evidence="4">Belongs to the eukaryotic ribosomal protein eL43 family. Putative zinc-binding subfamily.</text>
</comment>
<evidence type="ECO:0000256" key="4">
    <source>
        <dbReference type="HAMAP-Rule" id="MF_00327"/>
    </source>
</evidence>
<feature type="binding site" evidence="4">
    <location>
        <position position="42"/>
    </location>
    <ligand>
        <name>Zn(2+)</name>
        <dbReference type="ChEBI" id="CHEBI:29105"/>
    </ligand>
</feature>
<evidence type="ECO:0000256" key="2">
    <source>
        <dbReference type="ARBA" id="ARBA00022980"/>
    </source>
</evidence>
<organism evidence="5 6">
    <name type="scientific">Methanocella arvoryzae (strain DSM 22066 / NBRC 105507 / MRE50)</name>
    <dbReference type="NCBI Taxonomy" id="351160"/>
    <lineage>
        <taxon>Archaea</taxon>
        <taxon>Methanobacteriati</taxon>
        <taxon>Methanobacteriota</taxon>
        <taxon>Stenosarchaea group</taxon>
        <taxon>Methanomicrobia</taxon>
        <taxon>Methanocellales</taxon>
        <taxon>Methanocellaceae</taxon>
        <taxon>Methanocella</taxon>
    </lineage>
</organism>
<keyword evidence="4" id="KW-0862">Zinc</keyword>
<dbReference type="Gene3D" id="2.20.25.30">
    <property type="match status" value="1"/>
</dbReference>
<feature type="binding site" evidence="4">
    <location>
        <position position="60"/>
    </location>
    <ligand>
        <name>Zn(2+)</name>
        <dbReference type="ChEBI" id="CHEBI:29105"/>
    </ligand>
</feature>
<keyword evidence="1 4" id="KW-0694">RNA-binding</keyword>
<keyword evidence="3 4" id="KW-0687">Ribonucleoprotein</keyword>
<dbReference type="RefSeq" id="WP_012035319.1">
    <property type="nucleotide sequence ID" value="NC_009464.1"/>
</dbReference>
<dbReference type="NCBIfam" id="NF003058">
    <property type="entry name" value="PRK03976.1"/>
    <property type="match status" value="1"/>
</dbReference>
<comment type="cofactor">
    <cofactor evidence="4">
        <name>Zn(2+)</name>
        <dbReference type="ChEBI" id="CHEBI:29105"/>
    </cofactor>
    <text evidence="4">Binds 1 zinc ion per subunit.</text>
</comment>
<dbReference type="GO" id="GO:1990904">
    <property type="term" value="C:ribonucleoprotein complex"/>
    <property type="evidence" value="ECO:0007669"/>
    <property type="project" value="UniProtKB-KW"/>
</dbReference>
<keyword evidence="4" id="KW-0699">rRNA-binding</keyword>
<dbReference type="GO" id="GO:0006412">
    <property type="term" value="P:translation"/>
    <property type="evidence" value="ECO:0007669"/>
    <property type="project" value="UniProtKB-UniRule"/>
</dbReference>
<dbReference type="STRING" id="351160.RCIX2126"/>
<dbReference type="GO" id="GO:0008270">
    <property type="term" value="F:zinc ion binding"/>
    <property type="evidence" value="ECO:0007669"/>
    <property type="project" value="UniProtKB-UniRule"/>
</dbReference>
<dbReference type="EMBL" id="AM114193">
    <property type="protein sequence ID" value="CAJ37257.1"/>
    <property type="molecule type" value="Genomic_DNA"/>
</dbReference>
<dbReference type="PANTHER" id="PTHR48129">
    <property type="entry name" value="60S RIBOSOMAL PROTEIN L37A"/>
    <property type="match status" value="1"/>
</dbReference>
<accession>Q0W2Y6</accession>
<dbReference type="AlphaFoldDB" id="Q0W2Y6"/>
<dbReference type="KEGG" id="rci:RCIX2126"/>
<dbReference type="GO" id="GO:0005840">
    <property type="term" value="C:ribosome"/>
    <property type="evidence" value="ECO:0007669"/>
    <property type="project" value="UniProtKB-KW"/>
</dbReference>
<dbReference type="PANTHER" id="PTHR48129:SF1">
    <property type="entry name" value="LARGE RIBOSOMAL SUBUNIT PROTEIN EL43"/>
    <property type="match status" value="1"/>
</dbReference>
<evidence type="ECO:0000256" key="1">
    <source>
        <dbReference type="ARBA" id="ARBA00022884"/>
    </source>
</evidence>
<sequence length="96" mass="10600">MVTKSAKGRKTRSAGRWGCRYGRKARNLVADIEGNMRQAHKCPKCGRMSVWREGTGIWSCIKCKYSYTGGTYLPQTPSGKTALRTISKLSIAAKGE</sequence>
<evidence type="ECO:0000313" key="6">
    <source>
        <dbReference type="Proteomes" id="UP000000663"/>
    </source>
</evidence>
<feature type="binding site" evidence="4">
    <location>
        <position position="63"/>
    </location>
    <ligand>
        <name>Zn(2+)</name>
        <dbReference type="ChEBI" id="CHEBI:29105"/>
    </ligand>
</feature>
<evidence type="ECO:0000313" key="5">
    <source>
        <dbReference type="EMBL" id="CAJ37257.1"/>
    </source>
</evidence>
<dbReference type="InterPro" id="IPR050522">
    <property type="entry name" value="Ribosomal_protein_eL43"/>
</dbReference>
<dbReference type="OrthoDB" id="372011at2157"/>
<dbReference type="SUPFAM" id="SSF57829">
    <property type="entry name" value="Zn-binding ribosomal proteins"/>
    <property type="match status" value="1"/>
</dbReference>
<reference evidence="5 6" key="1">
    <citation type="journal article" date="2006" name="Science">
        <title>Genome of rice cluster I archaea -- the key methane producers in the rice rhizosphere.</title>
        <authorList>
            <person name="Erkel C."/>
            <person name="Kube M."/>
            <person name="Reinhardt R."/>
            <person name="Liesack W."/>
        </authorList>
    </citation>
    <scope>NUCLEOTIDE SEQUENCE [LARGE SCALE GENOMIC DNA]</scope>
    <source>
        <strain evidence="6">DSM 22066 / NBRC 105507 / MRE50</strain>
    </source>
</reference>
<dbReference type="Pfam" id="PF01780">
    <property type="entry name" value="Ribosomal_L37ae"/>
    <property type="match status" value="1"/>
</dbReference>
<gene>
    <name evidence="4 5" type="primary">rpl37ae</name>
    <name evidence="5" type="ORF">RCIX2126</name>
</gene>
<dbReference type="GeneID" id="5144923"/>
<feature type="binding site" evidence="4">
    <location>
        <position position="45"/>
    </location>
    <ligand>
        <name>Zn(2+)</name>
        <dbReference type="ChEBI" id="CHEBI:29105"/>
    </ligand>
</feature>
<keyword evidence="6" id="KW-1185">Reference proteome</keyword>
<dbReference type="InterPro" id="IPR011332">
    <property type="entry name" value="Ribosomal_zn-bd"/>
</dbReference>
<dbReference type="eggNOG" id="arCOG04208">
    <property type="taxonomic scope" value="Archaea"/>
</dbReference>
<comment type="subunit">
    <text evidence="4">Part of the 50S ribosomal subunit.</text>
</comment>
<proteinExistence type="inferred from homology"/>
<protein>
    <recommendedName>
        <fullName evidence="4">Large ribosomal subunit protein eL43</fullName>
    </recommendedName>
</protein>
<dbReference type="GO" id="GO:0003735">
    <property type="term" value="F:structural constituent of ribosome"/>
    <property type="evidence" value="ECO:0007669"/>
    <property type="project" value="InterPro"/>
</dbReference>